<protein>
    <submittedName>
        <fullName evidence="2">Uncharacterized protein</fullName>
    </submittedName>
</protein>
<feature type="region of interest" description="Disordered" evidence="1">
    <location>
        <begin position="70"/>
        <end position="91"/>
    </location>
</feature>
<feature type="region of interest" description="Disordered" evidence="1">
    <location>
        <begin position="25"/>
        <end position="51"/>
    </location>
</feature>
<dbReference type="EMBL" id="BAABJP010000064">
    <property type="protein sequence ID" value="GAA5175247.1"/>
    <property type="molecule type" value="Genomic_DNA"/>
</dbReference>
<dbReference type="Proteomes" id="UP001428817">
    <property type="component" value="Unassembled WGS sequence"/>
</dbReference>
<proteinExistence type="predicted"/>
<evidence type="ECO:0000256" key="1">
    <source>
        <dbReference type="SAM" id="MobiDB-lite"/>
    </source>
</evidence>
<evidence type="ECO:0000313" key="2">
    <source>
        <dbReference type="EMBL" id="GAA5175247.1"/>
    </source>
</evidence>
<accession>A0ABP9RCR0</accession>
<dbReference type="RefSeq" id="WP_185063258.1">
    <property type="nucleotide sequence ID" value="NZ_BAABJP010000064.1"/>
</dbReference>
<gene>
    <name evidence="2" type="ORF">GCM10023321_80940</name>
</gene>
<evidence type="ECO:0000313" key="3">
    <source>
        <dbReference type="Proteomes" id="UP001428817"/>
    </source>
</evidence>
<sequence length="137" mass="15404">MWPEYRGVGTHGRVRPSPAAWFPSALDLDPDARPGAYGINDRDEDHDKDWDRDGRRCVCNDRDRDGDVYYYPAPGRDEDPRRPGGWPNYRPGYPANPGPYAYPGGPNSTGPQTCRFYQPGEHRDLPDGGAICTRAPR</sequence>
<name>A0ABP9RCR0_9PSEU</name>
<feature type="compositionally biased region" description="Basic and acidic residues" evidence="1">
    <location>
        <begin position="40"/>
        <end position="51"/>
    </location>
</feature>
<keyword evidence="3" id="KW-1185">Reference proteome</keyword>
<organism evidence="2 3">
    <name type="scientific">Pseudonocardia eucalypti</name>
    <dbReference type="NCBI Taxonomy" id="648755"/>
    <lineage>
        <taxon>Bacteria</taxon>
        <taxon>Bacillati</taxon>
        <taxon>Actinomycetota</taxon>
        <taxon>Actinomycetes</taxon>
        <taxon>Pseudonocardiales</taxon>
        <taxon>Pseudonocardiaceae</taxon>
        <taxon>Pseudonocardia</taxon>
    </lineage>
</organism>
<reference evidence="3" key="1">
    <citation type="journal article" date="2019" name="Int. J. Syst. Evol. Microbiol.">
        <title>The Global Catalogue of Microorganisms (GCM) 10K type strain sequencing project: providing services to taxonomists for standard genome sequencing and annotation.</title>
        <authorList>
            <consortium name="The Broad Institute Genomics Platform"/>
            <consortium name="The Broad Institute Genome Sequencing Center for Infectious Disease"/>
            <person name="Wu L."/>
            <person name="Ma J."/>
        </authorList>
    </citation>
    <scope>NUCLEOTIDE SEQUENCE [LARGE SCALE GENOMIC DNA]</scope>
    <source>
        <strain evidence="3">JCM 18303</strain>
    </source>
</reference>
<comment type="caution">
    <text evidence="2">The sequence shown here is derived from an EMBL/GenBank/DDBJ whole genome shotgun (WGS) entry which is preliminary data.</text>
</comment>